<protein>
    <submittedName>
        <fullName evidence="1">Uncharacterized protein</fullName>
    </submittedName>
</protein>
<name>G0TZI7_TRYVY</name>
<dbReference type="PANTHER" id="PTHR40736:SF3">
    <property type="match status" value="1"/>
</dbReference>
<evidence type="ECO:0000313" key="1">
    <source>
        <dbReference type="EMBL" id="CCC49393.1"/>
    </source>
</evidence>
<dbReference type="AlphaFoldDB" id="G0TZI7"/>
<dbReference type="VEuPathDB" id="TriTrypDB:TvY486_0707030"/>
<dbReference type="PANTHER" id="PTHR40736">
    <property type="match status" value="1"/>
</dbReference>
<sequence>MLQRILGSPFSIIATCVQKHINRMDEPLKRHIEEHNTTGEDLCANVWKEYWAHQRRLIPYRWKRFASELAYIRAGNVSVANTSLKHVILYARALIRCFFLFIVFAVVGRRSVFPPLEPDSPFVEELEKNWQPNHKKSFDVRTLS</sequence>
<accession>G0TZI7</accession>
<dbReference type="EMBL" id="HE573023">
    <property type="protein sequence ID" value="CCC49393.1"/>
    <property type="molecule type" value="Genomic_DNA"/>
</dbReference>
<organism evidence="1">
    <name type="scientific">Trypanosoma vivax (strain Y486)</name>
    <dbReference type="NCBI Taxonomy" id="1055687"/>
    <lineage>
        <taxon>Eukaryota</taxon>
        <taxon>Discoba</taxon>
        <taxon>Euglenozoa</taxon>
        <taxon>Kinetoplastea</taxon>
        <taxon>Metakinetoplastina</taxon>
        <taxon>Trypanosomatida</taxon>
        <taxon>Trypanosomatidae</taxon>
        <taxon>Trypanosoma</taxon>
        <taxon>Duttonella</taxon>
    </lineage>
</organism>
<reference evidence="1" key="1">
    <citation type="journal article" date="2012" name="Proc. Natl. Acad. Sci. U.S.A.">
        <title>Antigenic diversity is generated by distinct evolutionary mechanisms in African trypanosome species.</title>
        <authorList>
            <person name="Jackson A.P."/>
            <person name="Berry A."/>
            <person name="Aslett M."/>
            <person name="Allison H.C."/>
            <person name="Burton P."/>
            <person name="Vavrova-Anderson J."/>
            <person name="Brown R."/>
            <person name="Browne H."/>
            <person name="Corton N."/>
            <person name="Hauser H."/>
            <person name="Gamble J."/>
            <person name="Gilderthorp R."/>
            <person name="Marcello L."/>
            <person name="McQuillan J."/>
            <person name="Otto T.D."/>
            <person name="Quail M.A."/>
            <person name="Sanders M.J."/>
            <person name="van Tonder A."/>
            <person name="Ginger M.L."/>
            <person name="Field M.C."/>
            <person name="Barry J.D."/>
            <person name="Hertz-Fowler C."/>
            <person name="Berriman M."/>
        </authorList>
    </citation>
    <scope>NUCLEOTIDE SEQUENCE</scope>
    <source>
        <strain evidence="1">Y486</strain>
    </source>
</reference>
<proteinExistence type="predicted"/>
<gene>
    <name evidence="1" type="ORF">TVY486_0707030</name>
</gene>